<name>A0ACC4DBW6_PURLI</name>
<sequence>MGRPALRLFLLLLLLLLLLHNHHHSHSLALSTVQSLSCSSLFASLFVPPPPPPPSSLSPLSPVSSAILGIETRTASQTQAHKEITARHISSNPSIRETRRPLERRPLFFVDFSRLSSSVDVRFLTARPHLQFNFWRLHLAPLIDLTQNSVLLADQPLHSSRVSTRSRSHAAALSRTPTRQDGPDKAPEALHAFHRRRLLAVNINKPASASSPHPPSPSPPWCWPSSASANAAHAPTNTSPSVLVCPRHDSIASRRPVLSRNSSRPSGRRLVGPPAFKSTLGNDRRLLPADWLSCKQGATTAEADQHPHRRALMAAGL</sequence>
<accession>A0ACC4DBW6</accession>
<protein>
    <submittedName>
        <fullName evidence="1">Uncharacterized protein</fullName>
    </submittedName>
</protein>
<dbReference type="EMBL" id="JBGNUJ010000011">
    <property type="protein sequence ID" value="KAL3953851.1"/>
    <property type="molecule type" value="Genomic_DNA"/>
</dbReference>
<evidence type="ECO:0000313" key="2">
    <source>
        <dbReference type="Proteomes" id="UP001638806"/>
    </source>
</evidence>
<dbReference type="Proteomes" id="UP001638806">
    <property type="component" value="Unassembled WGS sequence"/>
</dbReference>
<evidence type="ECO:0000313" key="1">
    <source>
        <dbReference type="EMBL" id="KAL3953851.1"/>
    </source>
</evidence>
<proteinExistence type="predicted"/>
<reference evidence="1" key="1">
    <citation type="submission" date="2024-12" db="EMBL/GenBank/DDBJ databases">
        <title>Comparative genomics and development of molecular markers within Purpureocillium lilacinum and among Purpureocillium species.</title>
        <authorList>
            <person name="Yeh Z.-Y."/>
            <person name="Ni N.-T."/>
            <person name="Lo P.-H."/>
            <person name="Mushyakhwo K."/>
            <person name="Lin C.-F."/>
            <person name="Nai Y.-S."/>
        </authorList>
    </citation>
    <scope>NUCLEOTIDE SEQUENCE</scope>
    <source>
        <strain evidence="1">NCHU-NPUST-175</strain>
    </source>
</reference>
<keyword evidence="2" id="KW-1185">Reference proteome</keyword>
<organism evidence="1 2">
    <name type="scientific">Purpureocillium lilacinum</name>
    <name type="common">Paecilomyces lilacinus</name>
    <dbReference type="NCBI Taxonomy" id="33203"/>
    <lineage>
        <taxon>Eukaryota</taxon>
        <taxon>Fungi</taxon>
        <taxon>Dikarya</taxon>
        <taxon>Ascomycota</taxon>
        <taxon>Pezizomycotina</taxon>
        <taxon>Sordariomycetes</taxon>
        <taxon>Hypocreomycetidae</taxon>
        <taxon>Hypocreales</taxon>
        <taxon>Ophiocordycipitaceae</taxon>
        <taxon>Purpureocillium</taxon>
    </lineage>
</organism>
<gene>
    <name evidence="1" type="ORF">ACCO45_011807</name>
</gene>
<comment type="caution">
    <text evidence="1">The sequence shown here is derived from an EMBL/GenBank/DDBJ whole genome shotgun (WGS) entry which is preliminary data.</text>
</comment>